<feature type="transmembrane region" description="Helical" evidence="2">
    <location>
        <begin position="129"/>
        <end position="149"/>
    </location>
</feature>
<name>A0ABN2JDT8_9ACTN</name>
<evidence type="ECO:0000313" key="3">
    <source>
        <dbReference type="EMBL" id="GAA1723641.1"/>
    </source>
</evidence>
<feature type="transmembrane region" description="Helical" evidence="2">
    <location>
        <begin position="279"/>
        <end position="299"/>
    </location>
</feature>
<keyword evidence="2" id="KW-0812">Transmembrane</keyword>
<sequence>MLSVPRPVLPGNESGSPVRRSRMVPEREAVPDAEREDDRNAQKETSMDRWDRMGRLAAYGGAAAMAPYAVIKVSWVVGSLLGLAPVGAGFGLAEWVVLNTVTVGMAVVGITLGLALARPWGMRLPGVPLVFCAWVGAGFLVSMLPYALADSLLSEPDTTGGDNDPKMPGWEAALIQFGFIGMGLGLTLALPAYLRRRWPEAFAGRGGGPSPLGRAAVVLGAAVGLMWLYWAAGGTAGLAHPDEGRATWRLLCGICGTWALVAAFAVARPGREGPGRLPGWLPSVLGWLGSGSLFAWSGWKLPFTLYVAIAAPPDVTLPEQLGLAIALHLCAVAAGGAMMWTLTRGPSRTHPEVATAPPG</sequence>
<protein>
    <submittedName>
        <fullName evidence="3">Uncharacterized protein</fullName>
    </submittedName>
</protein>
<feature type="transmembrane region" description="Helical" evidence="2">
    <location>
        <begin position="95"/>
        <end position="117"/>
    </location>
</feature>
<keyword evidence="2" id="KW-1133">Transmembrane helix</keyword>
<feature type="transmembrane region" description="Helical" evidence="2">
    <location>
        <begin position="169"/>
        <end position="194"/>
    </location>
</feature>
<reference evidence="3 4" key="1">
    <citation type="journal article" date="2019" name="Int. J. Syst. Evol. Microbiol.">
        <title>The Global Catalogue of Microorganisms (GCM) 10K type strain sequencing project: providing services to taxonomists for standard genome sequencing and annotation.</title>
        <authorList>
            <consortium name="The Broad Institute Genomics Platform"/>
            <consortium name="The Broad Institute Genome Sequencing Center for Infectious Disease"/>
            <person name="Wu L."/>
            <person name="Ma J."/>
        </authorList>
    </citation>
    <scope>NUCLEOTIDE SEQUENCE [LARGE SCALE GENOMIC DNA]</scope>
    <source>
        <strain evidence="3 4">JCM 13244</strain>
    </source>
</reference>
<evidence type="ECO:0000256" key="1">
    <source>
        <dbReference type="SAM" id="MobiDB-lite"/>
    </source>
</evidence>
<feature type="transmembrane region" description="Helical" evidence="2">
    <location>
        <begin position="56"/>
        <end position="75"/>
    </location>
</feature>
<feature type="compositionally biased region" description="Basic and acidic residues" evidence="1">
    <location>
        <begin position="23"/>
        <end position="47"/>
    </location>
</feature>
<comment type="caution">
    <text evidence="3">The sequence shown here is derived from an EMBL/GenBank/DDBJ whole genome shotgun (WGS) entry which is preliminary data.</text>
</comment>
<accession>A0ABN2JDT8</accession>
<evidence type="ECO:0000256" key="2">
    <source>
        <dbReference type="SAM" id="Phobius"/>
    </source>
</evidence>
<keyword evidence="4" id="KW-1185">Reference proteome</keyword>
<proteinExistence type="predicted"/>
<organism evidence="3 4">
    <name type="scientific">Streptomyces yatensis</name>
    <dbReference type="NCBI Taxonomy" id="155177"/>
    <lineage>
        <taxon>Bacteria</taxon>
        <taxon>Bacillati</taxon>
        <taxon>Actinomycetota</taxon>
        <taxon>Actinomycetes</taxon>
        <taxon>Kitasatosporales</taxon>
        <taxon>Streptomycetaceae</taxon>
        <taxon>Streptomyces</taxon>
        <taxon>Streptomyces violaceusniger group</taxon>
    </lineage>
</organism>
<keyword evidence="2" id="KW-0472">Membrane</keyword>
<evidence type="ECO:0000313" key="4">
    <source>
        <dbReference type="Proteomes" id="UP001499947"/>
    </source>
</evidence>
<feature type="transmembrane region" description="Helical" evidence="2">
    <location>
        <begin position="246"/>
        <end position="267"/>
    </location>
</feature>
<feature type="transmembrane region" description="Helical" evidence="2">
    <location>
        <begin position="215"/>
        <end position="240"/>
    </location>
</feature>
<dbReference type="EMBL" id="BAAALR010000104">
    <property type="protein sequence ID" value="GAA1723641.1"/>
    <property type="molecule type" value="Genomic_DNA"/>
</dbReference>
<feature type="transmembrane region" description="Helical" evidence="2">
    <location>
        <begin position="321"/>
        <end position="342"/>
    </location>
</feature>
<gene>
    <name evidence="3" type="ORF">GCM10009680_76660</name>
</gene>
<feature type="region of interest" description="Disordered" evidence="1">
    <location>
        <begin position="1"/>
        <end position="47"/>
    </location>
</feature>
<dbReference type="Proteomes" id="UP001499947">
    <property type="component" value="Unassembled WGS sequence"/>
</dbReference>